<protein>
    <recommendedName>
        <fullName evidence="3">Immunity protein 63 of polymorphic toxin system</fullName>
    </recommendedName>
</protein>
<gene>
    <name evidence="1" type="ORF">G9470_26580</name>
</gene>
<keyword evidence="2" id="KW-1185">Reference proteome</keyword>
<sequence>MRDEKLKSVLERININECEEVIENHIYYSRKSVRQRCYHGNGSFRYVEDEYEFLIVAEDGEKQAIILRCGYVDLHWYVLSKWRNKHVLSDALRTGVLQEIWPENTKVTCCYNYYDNREQKYNMTKHLADVAGLNLED</sequence>
<organism evidence="1 2">
    <name type="scientific">Lacrimispora defluvii</name>
    <dbReference type="NCBI Taxonomy" id="2719233"/>
    <lineage>
        <taxon>Bacteria</taxon>
        <taxon>Bacillati</taxon>
        <taxon>Bacillota</taxon>
        <taxon>Clostridia</taxon>
        <taxon>Lachnospirales</taxon>
        <taxon>Lachnospiraceae</taxon>
        <taxon>Lacrimispora</taxon>
    </lineage>
</organism>
<reference evidence="1 2" key="1">
    <citation type="submission" date="2020-03" db="EMBL/GenBank/DDBJ databases">
        <title>Genome Sequence of industrial isolate, B5A.</title>
        <authorList>
            <person name="Sharma S."/>
            <person name="Patil P.B."/>
            <person name="Korpole S."/>
        </authorList>
    </citation>
    <scope>NUCLEOTIDE SEQUENCE [LARGE SCALE GENOMIC DNA]</scope>
    <source>
        <strain evidence="1 2">PI-S10-B5A</strain>
    </source>
</reference>
<dbReference type="EMBL" id="JAAOXG010000104">
    <property type="protein sequence ID" value="NNJ33320.1"/>
    <property type="molecule type" value="Genomic_DNA"/>
</dbReference>
<proteinExistence type="predicted"/>
<accession>A0ABX1W0W6</accession>
<dbReference type="Proteomes" id="UP000539052">
    <property type="component" value="Unassembled WGS sequence"/>
</dbReference>
<evidence type="ECO:0000313" key="2">
    <source>
        <dbReference type="Proteomes" id="UP000539052"/>
    </source>
</evidence>
<evidence type="ECO:0008006" key="3">
    <source>
        <dbReference type="Google" id="ProtNLM"/>
    </source>
</evidence>
<comment type="caution">
    <text evidence="1">The sequence shown here is derived from an EMBL/GenBank/DDBJ whole genome shotgun (WGS) entry which is preliminary data.</text>
</comment>
<name>A0ABX1W0W6_9FIRM</name>
<evidence type="ECO:0000313" key="1">
    <source>
        <dbReference type="EMBL" id="NNJ33320.1"/>
    </source>
</evidence>
<dbReference type="RefSeq" id="WP_170824336.1">
    <property type="nucleotide sequence ID" value="NZ_JAAOXG010000104.1"/>
</dbReference>